<name>A0A6A6QTM6_9PEZI</name>
<proteinExistence type="predicted"/>
<dbReference type="AlphaFoldDB" id="A0A6A6QTM6"/>
<reference evidence="1" key="1">
    <citation type="journal article" date="2020" name="Stud. Mycol.">
        <title>101 Dothideomycetes genomes: a test case for predicting lifestyles and emergence of pathogens.</title>
        <authorList>
            <person name="Haridas S."/>
            <person name="Albert R."/>
            <person name="Binder M."/>
            <person name="Bloem J."/>
            <person name="Labutti K."/>
            <person name="Salamov A."/>
            <person name="Andreopoulos B."/>
            <person name="Baker S."/>
            <person name="Barry K."/>
            <person name="Bills G."/>
            <person name="Bluhm B."/>
            <person name="Cannon C."/>
            <person name="Castanera R."/>
            <person name="Culley D."/>
            <person name="Daum C."/>
            <person name="Ezra D."/>
            <person name="Gonzalez J."/>
            <person name="Henrissat B."/>
            <person name="Kuo A."/>
            <person name="Liang C."/>
            <person name="Lipzen A."/>
            <person name="Lutzoni F."/>
            <person name="Magnuson J."/>
            <person name="Mondo S."/>
            <person name="Nolan M."/>
            <person name="Ohm R."/>
            <person name="Pangilinan J."/>
            <person name="Park H.-J."/>
            <person name="Ramirez L."/>
            <person name="Alfaro M."/>
            <person name="Sun H."/>
            <person name="Tritt A."/>
            <person name="Yoshinaga Y."/>
            <person name="Zwiers L.-H."/>
            <person name="Turgeon B."/>
            <person name="Goodwin S."/>
            <person name="Spatafora J."/>
            <person name="Crous P."/>
            <person name="Grigoriev I."/>
        </authorList>
    </citation>
    <scope>NUCLEOTIDE SEQUENCE</scope>
    <source>
        <strain evidence="1">CBS 269.34</strain>
    </source>
</reference>
<accession>A0A6A6QTM6</accession>
<evidence type="ECO:0000313" key="1">
    <source>
        <dbReference type="EMBL" id="KAF2495464.1"/>
    </source>
</evidence>
<gene>
    <name evidence="1" type="ORF">BU16DRAFT_527293</name>
</gene>
<dbReference type="EMBL" id="MU004189">
    <property type="protein sequence ID" value="KAF2495464.1"/>
    <property type="molecule type" value="Genomic_DNA"/>
</dbReference>
<organism evidence="1 2">
    <name type="scientific">Lophium mytilinum</name>
    <dbReference type="NCBI Taxonomy" id="390894"/>
    <lineage>
        <taxon>Eukaryota</taxon>
        <taxon>Fungi</taxon>
        <taxon>Dikarya</taxon>
        <taxon>Ascomycota</taxon>
        <taxon>Pezizomycotina</taxon>
        <taxon>Dothideomycetes</taxon>
        <taxon>Pleosporomycetidae</taxon>
        <taxon>Mytilinidiales</taxon>
        <taxon>Mytilinidiaceae</taxon>
        <taxon>Lophium</taxon>
    </lineage>
</organism>
<dbReference type="Proteomes" id="UP000799750">
    <property type="component" value="Unassembled WGS sequence"/>
</dbReference>
<protein>
    <submittedName>
        <fullName evidence="1">Uncharacterized protein</fullName>
    </submittedName>
</protein>
<evidence type="ECO:0000313" key="2">
    <source>
        <dbReference type="Proteomes" id="UP000799750"/>
    </source>
</evidence>
<dbReference type="OrthoDB" id="6079484at2759"/>
<keyword evidence="2" id="KW-1185">Reference proteome</keyword>
<sequence length="103" mass="11921">MSGYDKYACTYRCDYQCPNFVWRNGDACAYCQAIGHRSNPPRETVIEKEMVGPDGRPHPNNPVTRGYNSYHCINRLESDCTNMVRRRDDICARCIVDGRPSRR</sequence>